<evidence type="ECO:0000313" key="2">
    <source>
        <dbReference type="Proteomes" id="UP001281147"/>
    </source>
</evidence>
<name>A0ACC3N270_9PEZI</name>
<dbReference type="EMBL" id="JAUTXU010000099">
    <property type="protein sequence ID" value="KAK3708650.1"/>
    <property type="molecule type" value="Genomic_DNA"/>
</dbReference>
<keyword evidence="2" id="KW-1185">Reference proteome</keyword>
<evidence type="ECO:0000313" key="1">
    <source>
        <dbReference type="EMBL" id="KAK3708650.1"/>
    </source>
</evidence>
<accession>A0ACC3N270</accession>
<proteinExistence type="predicted"/>
<comment type="caution">
    <text evidence="1">The sequence shown here is derived from an EMBL/GenBank/DDBJ whole genome shotgun (WGS) entry which is preliminary data.</text>
</comment>
<reference evidence="1" key="1">
    <citation type="submission" date="2023-07" db="EMBL/GenBank/DDBJ databases">
        <title>Black Yeasts Isolated from many extreme environments.</title>
        <authorList>
            <person name="Coleine C."/>
            <person name="Stajich J.E."/>
            <person name="Selbmann L."/>
        </authorList>
    </citation>
    <scope>NUCLEOTIDE SEQUENCE</scope>
    <source>
        <strain evidence="1">CCFEE 5714</strain>
    </source>
</reference>
<dbReference type="Proteomes" id="UP001281147">
    <property type="component" value="Unassembled WGS sequence"/>
</dbReference>
<protein>
    <submittedName>
        <fullName evidence="1">Uncharacterized protein</fullName>
    </submittedName>
</protein>
<organism evidence="1 2">
    <name type="scientific">Vermiconidia calcicola</name>
    <dbReference type="NCBI Taxonomy" id="1690605"/>
    <lineage>
        <taxon>Eukaryota</taxon>
        <taxon>Fungi</taxon>
        <taxon>Dikarya</taxon>
        <taxon>Ascomycota</taxon>
        <taxon>Pezizomycotina</taxon>
        <taxon>Dothideomycetes</taxon>
        <taxon>Dothideomycetidae</taxon>
        <taxon>Mycosphaerellales</taxon>
        <taxon>Extremaceae</taxon>
        <taxon>Vermiconidia</taxon>
    </lineage>
</organism>
<gene>
    <name evidence="1" type="ORF">LTR37_011372</name>
</gene>
<sequence length="864" mass="95526">MSRHSNTPVALQVLHYATPIVVFLYSTLAKTAASCFLHKPTKKTDAQTRRYAATTILLLVNATLVAQAIAYFIESLAHPGYWATQDCVVYVLGSVFAYGSLTLGLLEARHPVWHPLLGSCLAGAALEIPTTVLQAVTQANGNDFAFSRLALQVSRCILLVCFCASGGWYTLNERLQNRQKGDETEPLLSATANGHATKTNYATVPGSPEDHDGGDSTDEESDTDEPDQVKELKKQQRKRLRQTGSWLGYLKEFKIFIPMLWPSKDRFVQACLVVIGIVLVAERFLNVLIPRQLGIITDELTKGNGNGEFPLRAVGIWMLLSWLGSRAGVYTLQSLAELPVQQFAYKSIGATSFSHIMGLSMDFHNEKNSGELIRAISQGQNLQGLLEFVCFQIGPVFVDLAIAFIYVYLLFDIYMSFILAFVGIAYIWVGAKTTAWSVKRRRRFNTAYRNESKIQNEAINNWQTVSHFNRGKYECDRYSGSIDAFNKAEMKYYIAYFMGGGAQSLIMVLGRLAATFLAIYRVSQGAAPVGNFVALTAYWRSIESPMAQVSWSIRKVTSMLTDSERLLQLFQTKPSVTDAPNAVPLSIKSGEVEFDEVDFSYDVRKSTLKAVSFTAKPGKTVALVGETGGGKSTILKLLYRYYDVSGGSIRVDGQDIRGVTLDSLRDSFGMVPQDPALFNISIMENVRYARLDATDDEVKEACRAAAIHDKIEAFPDGYKATVGERGVKLSGGELQRVSIARAILRGPHIVLLDEATSMIDAETEATIQEAFKRLTASRTTFIIAHRLSTIQHADLILVINDGQVVERGTHDELFRQNGKYVALWSKQLSKEVKDIGNTLHVDGKAAALIDLAQQEESTSDSKKD</sequence>